<protein>
    <submittedName>
        <fullName evidence="2">Uncharacterized protein</fullName>
    </submittedName>
</protein>
<proteinExistence type="predicted"/>
<dbReference type="AlphaFoldDB" id="A0A0B2PL46"/>
<sequence length="367" mass="41900">MACFLPCPDLGTNLIVSKEEFFSFHNIDRQLFTRLVVVLGRDTSQSTHVMAFIMWLEKQCKDMKMIKNMLQWSDTMIDSLADEVILVLNCVESSQFPYDDVVNDETLPLIKNILQNNVANLKYFYDNRVTIIGAVTKLLNNVCVRAFIDIVHEVQYMKAMKEQNLQIANIYGTDPYAKQAVYYTPLPSVTFVSQQVAIPTPQWSEGNSSSQETNINPPLETCDVSYQTDFNQNLNELLAMLNETSITTSASDGKKEVLVDDRIIFMTFSKGYPISEAEVREFFARRYGDIIEAFHMQDVVPPQQPLYARIVIRTEAIQFIDHLLESTNKVKLSINGKHAWARKYVRKGNKSPMTSRAPSPTSTRPSY</sequence>
<reference evidence="2" key="1">
    <citation type="submission" date="2014-07" db="EMBL/GenBank/DDBJ databases">
        <title>Identification of a novel salt tolerance gene in wild soybean by whole-genome sequencing.</title>
        <authorList>
            <person name="Lam H.-M."/>
            <person name="Qi X."/>
            <person name="Li M.-W."/>
            <person name="Liu X."/>
            <person name="Xie M."/>
            <person name="Ni M."/>
            <person name="Xu X."/>
        </authorList>
    </citation>
    <scope>NUCLEOTIDE SEQUENCE [LARGE SCALE GENOMIC DNA]</scope>
    <source>
        <tissue evidence="2">Root</tissue>
    </source>
</reference>
<dbReference type="SMR" id="A0A0B2PL46"/>
<gene>
    <name evidence="3" type="ORF">D0Y65_004093</name>
    <name evidence="2" type="ORF">glysoja_049322</name>
</gene>
<keyword evidence="4" id="KW-1185">Reference proteome</keyword>
<dbReference type="PANTHER" id="PTHR33527">
    <property type="entry name" value="OS07G0274300 PROTEIN"/>
    <property type="match status" value="1"/>
</dbReference>
<evidence type="ECO:0000313" key="4">
    <source>
        <dbReference type="Proteomes" id="UP000289340"/>
    </source>
</evidence>
<feature type="compositionally biased region" description="Low complexity" evidence="1">
    <location>
        <begin position="351"/>
        <end position="367"/>
    </location>
</feature>
<dbReference type="Gramene" id="XM_028331082.1">
    <property type="protein sequence ID" value="XP_028186883.1"/>
    <property type="gene ID" value="LOC114373586"/>
</dbReference>
<dbReference type="Proteomes" id="UP000289340">
    <property type="component" value="Chromosome 2"/>
</dbReference>
<accession>A0A0B2PL46</accession>
<reference evidence="3 4" key="2">
    <citation type="submission" date="2018-09" db="EMBL/GenBank/DDBJ databases">
        <title>A high-quality reference genome of wild soybean provides a powerful tool to mine soybean genomes.</title>
        <authorList>
            <person name="Xie M."/>
            <person name="Chung C.Y.L."/>
            <person name="Li M.-W."/>
            <person name="Wong F.-L."/>
            <person name="Chan T.-F."/>
            <person name="Lam H.-M."/>
        </authorList>
    </citation>
    <scope>NUCLEOTIDE SEQUENCE [LARGE SCALE GENOMIC DNA]</scope>
    <source>
        <strain evidence="4">cv. W05</strain>
        <tissue evidence="3">Hypocotyl of etiolated seedlings</tissue>
    </source>
</reference>
<dbReference type="EMBL" id="QZWG01000002">
    <property type="protein sequence ID" value="RZC25254.1"/>
    <property type="molecule type" value="Genomic_DNA"/>
</dbReference>
<name>A0A0B2PL46_GLYSO</name>
<feature type="region of interest" description="Disordered" evidence="1">
    <location>
        <begin position="348"/>
        <end position="367"/>
    </location>
</feature>
<organism evidence="2">
    <name type="scientific">Glycine soja</name>
    <name type="common">Wild soybean</name>
    <dbReference type="NCBI Taxonomy" id="3848"/>
    <lineage>
        <taxon>Eukaryota</taxon>
        <taxon>Viridiplantae</taxon>
        <taxon>Streptophyta</taxon>
        <taxon>Embryophyta</taxon>
        <taxon>Tracheophyta</taxon>
        <taxon>Spermatophyta</taxon>
        <taxon>Magnoliopsida</taxon>
        <taxon>eudicotyledons</taxon>
        <taxon>Gunneridae</taxon>
        <taxon>Pentapetalae</taxon>
        <taxon>rosids</taxon>
        <taxon>fabids</taxon>
        <taxon>Fabales</taxon>
        <taxon>Fabaceae</taxon>
        <taxon>Papilionoideae</taxon>
        <taxon>50 kb inversion clade</taxon>
        <taxon>NPAAA clade</taxon>
        <taxon>indigoferoid/millettioid clade</taxon>
        <taxon>Phaseoleae</taxon>
        <taxon>Glycine</taxon>
        <taxon>Glycine subgen. Soja</taxon>
    </lineage>
</organism>
<evidence type="ECO:0000313" key="2">
    <source>
        <dbReference type="EMBL" id="KHN10106.1"/>
    </source>
</evidence>
<evidence type="ECO:0000313" key="3">
    <source>
        <dbReference type="EMBL" id="RZC25254.1"/>
    </source>
</evidence>
<evidence type="ECO:0000256" key="1">
    <source>
        <dbReference type="SAM" id="MobiDB-lite"/>
    </source>
</evidence>
<dbReference type="Proteomes" id="UP000053555">
    <property type="component" value="Unassembled WGS sequence"/>
</dbReference>
<dbReference type="PANTHER" id="PTHR33527:SF28">
    <property type="entry name" value="GB|AAD43168.1"/>
    <property type="match status" value="1"/>
</dbReference>
<dbReference type="EMBL" id="KN664837">
    <property type="protein sequence ID" value="KHN10106.1"/>
    <property type="molecule type" value="Genomic_DNA"/>
</dbReference>